<dbReference type="InterPro" id="IPR017911">
    <property type="entry name" value="MacB-like_ATP-bd"/>
</dbReference>
<dbReference type="PANTHER" id="PTHR24220">
    <property type="entry name" value="IMPORT ATP-BINDING PROTEIN"/>
    <property type="match status" value="1"/>
</dbReference>
<feature type="compositionally biased region" description="Polar residues" evidence="9">
    <location>
        <begin position="237"/>
        <end position="249"/>
    </location>
</feature>
<dbReference type="SMART" id="SM00382">
    <property type="entry name" value="AAA"/>
    <property type="match status" value="1"/>
</dbReference>
<evidence type="ECO:0000256" key="6">
    <source>
        <dbReference type="ARBA" id="ARBA00022989"/>
    </source>
</evidence>
<dbReference type="SUPFAM" id="SSF52540">
    <property type="entry name" value="P-loop containing nucleoside triphosphate hydrolases"/>
    <property type="match status" value="1"/>
</dbReference>
<dbReference type="EMBL" id="CP039340">
    <property type="protein sequence ID" value="QCX50986.1"/>
    <property type="molecule type" value="Genomic_DNA"/>
</dbReference>
<dbReference type="InterPro" id="IPR027417">
    <property type="entry name" value="P-loop_NTPase"/>
</dbReference>
<dbReference type="Pfam" id="PF00005">
    <property type="entry name" value="ABC_tran"/>
    <property type="match status" value="1"/>
</dbReference>
<dbReference type="PROSITE" id="PS00211">
    <property type="entry name" value="ABC_TRANSPORTER_1"/>
    <property type="match status" value="1"/>
</dbReference>
<gene>
    <name evidence="12" type="ORF">E7Z57_17805</name>
    <name evidence="11" type="ORF">RUN39_v1_980012</name>
</gene>
<proteinExistence type="inferred from homology"/>
<dbReference type="InterPro" id="IPR015854">
    <property type="entry name" value="ABC_transpr_LolD-like"/>
</dbReference>
<dbReference type="EMBL" id="LN899819">
    <property type="protein sequence ID" value="CUV14881.1"/>
    <property type="molecule type" value="Genomic_DNA"/>
</dbReference>
<keyword evidence="7" id="KW-0046">Antibiotic resistance</keyword>
<dbReference type="InterPro" id="IPR003593">
    <property type="entry name" value="AAA+_ATPase"/>
</dbReference>
<name>A0A0S4TZB1_RALSL</name>
<dbReference type="FunFam" id="3.40.50.300:FF:000032">
    <property type="entry name" value="Export ABC transporter ATP-binding protein"/>
    <property type="match status" value="1"/>
</dbReference>
<feature type="domain" description="ABC transporter" evidence="10">
    <location>
        <begin position="9"/>
        <end position="248"/>
    </location>
</feature>
<dbReference type="CDD" id="cd03255">
    <property type="entry name" value="ABC_MJ0796_LolCDE_FtsE"/>
    <property type="match status" value="1"/>
</dbReference>
<evidence type="ECO:0000256" key="5">
    <source>
        <dbReference type="ARBA" id="ARBA00022840"/>
    </source>
</evidence>
<dbReference type="Gene3D" id="3.40.50.300">
    <property type="entry name" value="P-loop containing nucleotide triphosphate hydrolases"/>
    <property type="match status" value="1"/>
</dbReference>
<keyword evidence="6" id="KW-0472">Membrane</keyword>
<dbReference type="GO" id="GO:0005524">
    <property type="term" value="F:ATP binding"/>
    <property type="evidence" value="ECO:0007669"/>
    <property type="project" value="UniProtKB-KW"/>
</dbReference>
<keyword evidence="2" id="KW-1003">Cell membrane</keyword>
<keyword evidence="4" id="KW-0547">Nucleotide-binding</keyword>
<dbReference type="PROSITE" id="PS50893">
    <property type="entry name" value="ABC_TRANSPORTER_2"/>
    <property type="match status" value="1"/>
</dbReference>
<evidence type="ECO:0000256" key="4">
    <source>
        <dbReference type="ARBA" id="ARBA00022741"/>
    </source>
</evidence>
<dbReference type="GO" id="GO:0046677">
    <property type="term" value="P:response to antibiotic"/>
    <property type="evidence" value="ECO:0007669"/>
    <property type="project" value="UniProtKB-KW"/>
</dbReference>
<evidence type="ECO:0000313" key="13">
    <source>
        <dbReference type="Proteomes" id="UP000310553"/>
    </source>
</evidence>
<evidence type="ECO:0000256" key="1">
    <source>
        <dbReference type="ARBA" id="ARBA00022448"/>
    </source>
</evidence>
<evidence type="ECO:0000256" key="8">
    <source>
        <dbReference type="ARBA" id="ARBA00038388"/>
    </source>
</evidence>
<dbReference type="InterPro" id="IPR003439">
    <property type="entry name" value="ABC_transporter-like_ATP-bd"/>
</dbReference>
<dbReference type="Proteomes" id="UP000310553">
    <property type="component" value="Plasmid pUW386"/>
</dbReference>
<evidence type="ECO:0000259" key="10">
    <source>
        <dbReference type="PROSITE" id="PS50893"/>
    </source>
</evidence>
<geneLocation type="plasmid" evidence="12">
    <name>pUW386</name>
</geneLocation>
<dbReference type="GO" id="GO:0022857">
    <property type="term" value="F:transmembrane transporter activity"/>
    <property type="evidence" value="ECO:0007669"/>
    <property type="project" value="UniProtKB-ARBA"/>
</dbReference>
<organism evidence="11">
    <name type="scientific">Ralstonia solanacearum</name>
    <name type="common">Pseudomonas solanacearum</name>
    <dbReference type="NCBI Taxonomy" id="305"/>
    <lineage>
        <taxon>Bacteria</taxon>
        <taxon>Pseudomonadati</taxon>
        <taxon>Pseudomonadota</taxon>
        <taxon>Betaproteobacteria</taxon>
        <taxon>Burkholderiales</taxon>
        <taxon>Burkholderiaceae</taxon>
        <taxon>Ralstonia</taxon>
        <taxon>Ralstonia solanacearum species complex</taxon>
    </lineage>
</organism>
<feature type="region of interest" description="Disordered" evidence="9">
    <location>
        <begin position="226"/>
        <end position="249"/>
    </location>
</feature>
<keyword evidence="6" id="KW-0812">Transmembrane</keyword>
<dbReference type="InterPro" id="IPR017871">
    <property type="entry name" value="ABC_transporter-like_CS"/>
</dbReference>
<dbReference type="PANTHER" id="PTHR24220:SF86">
    <property type="entry name" value="ABC TRANSPORTER ABCH.1"/>
    <property type="match status" value="1"/>
</dbReference>
<keyword evidence="3" id="KW-0997">Cell inner membrane</keyword>
<comment type="similarity">
    <text evidence="8">Belongs to the ABC transporter superfamily. Macrolide exporter (TC 3.A.1.122) family.</text>
</comment>
<keyword evidence="5 11" id="KW-0067">ATP-binding</keyword>
<accession>A0A0S4TZB1</accession>
<reference evidence="11" key="1">
    <citation type="submission" date="2015-10" db="EMBL/GenBank/DDBJ databases">
        <authorList>
            <person name="Gilbert D.G."/>
        </authorList>
    </citation>
    <scope>NUCLEOTIDE SEQUENCE</scope>
    <source>
        <strain evidence="11">Phyl III-seqv23</strain>
    </source>
</reference>
<dbReference type="AlphaFoldDB" id="A0A0S4TZB1"/>
<evidence type="ECO:0000256" key="2">
    <source>
        <dbReference type="ARBA" id="ARBA00022475"/>
    </source>
</evidence>
<sequence>MRSTTPCAARLVDVEKQYRVGSQQIHAIHRASLTIPSGTFWMATGPSGCGKSTLLNLLGCVDAADSGDIEIAGQNIRRLNERQLTRFRREKIGFIFQSFNLVPVLSAQENVEYPLRLLGVGHSERVRRAQRALDMVGLERERDRRPGELSGGQQQRVAIARALVKEPSLVLADEPTANLDSTTSAEIVALMRAMQRSSHTTFVFSTHDSALLGEADIVVHMKDGRFDTPDGGVRPPAQQNATVHATTHP</sequence>
<dbReference type="GO" id="GO:0005886">
    <property type="term" value="C:plasma membrane"/>
    <property type="evidence" value="ECO:0007669"/>
    <property type="project" value="TreeGrafter"/>
</dbReference>
<dbReference type="GO" id="GO:0016887">
    <property type="term" value="F:ATP hydrolysis activity"/>
    <property type="evidence" value="ECO:0007669"/>
    <property type="project" value="InterPro"/>
</dbReference>
<evidence type="ECO:0000256" key="3">
    <source>
        <dbReference type="ARBA" id="ARBA00022519"/>
    </source>
</evidence>
<keyword evidence="1" id="KW-0813">Transport</keyword>
<evidence type="ECO:0000256" key="7">
    <source>
        <dbReference type="ARBA" id="ARBA00023251"/>
    </source>
</evidence>
<reference evidence="12 13" key="2">
    <citation type="submission" date="2019-04" db="EMBL/GenBank/DDBJ databases">
        <title>Complete Genome of UW386 and Higher Quality Genome of UW700.</title>
        <authorList>
            <person name="Jacobs J."/>
            <person name="Perez A."/>
            <person name="Steidl O."/>
            <person name="Allen C."/>
        </authorList>
    </citation>
    <scope>NUCLEOTIDE SEQUENCE [LARGE SCALE GENOMIC DNA]</scope>
    <source>
        <strain evidence="12 13">UW386</strain>
        <plasmid evidence="12">pUW386</plasmid>
        <plasmid evidence="13">puw386</plasmid>
    </source>
</reference>
<evidence type="ECO:0000313" key="11">
    <source>
        <dbReference type="EMBL" id="CUV14881.1"/>
    </source>
</evidence>
<keyword evidence="6" id="KW-1133">Transmembrane helix</keyword>
<keyword evidence="12" id="KW-0614">Plasmid</keyword>
<evidence type="ECO:0000256" key="9">
    <source>
        <dbReference type="SAM" id="MobiDB-lite"/>
    </source>
</evidence>
<evidence type="ECO:0000313" key="12">
    <source>
        <dbReference type="EMBL" id="QCX50986.1"/>
    </source>
</evidence>
<geneLocation type="plasmid" evidence="13">
    <name>puw386</name>
</geneLocation>
<dbReference type="GO" id="GO:0098796">
    <property type="term" value="C:membrane protein complex"/>
    <property type="evidence" value="ECO:0007669"/>
    <property type="project" value="UniProtKB-ARBA"/>
</dbReference>
<protein>
    <submittedName>
        <fullName evidence="12">ABC transporter ATP-binding protein</fullName>
    </submittedName>
</protein>